<dbReference type="InterPro" id="IPR017969">
    <property type="entry name" value="Heavy-metal-associated_CS"/>
</dbReference>
<keyword evidence="5" id="KW-1185">Reference proteome</keyword>
<dbReference type="Proteomes" id="UP000002012">
    <property type="component" value="Chromosome"/>
</dbReference>
<dbReference type="InterPro" id="IPR036163">
    <property type="entry name" value="HMA_dom_sf"/>
</dbReference>
<feature type="domain" description="HMA" evidence="3">
    <location>
        <begin position="2"/>
        <end position="67"/>
    </location>
</feature>
<sequence length="67" mass="7288">MKEKVFNVDGMSCNHCVMAVKEAVEDMEGVSGCDVNLEQGTAKVTFSEDVIESDIVEAIEEEGFKVS</sequence>
<dbReference type="InParanoid" id="D4H3M8"/>
<evidence type="ECO:0000256" key="2">
    <source>
        <dbReference type="ARBA" id="ARBA00023008"/>
    </source>
</evidence>
<dbReference type="FunFam" id="3.30.70.100:FF:000001">
    <property type="entry name" value="ATPase copper transporting beta"/>
    <property type="match status" value="1"/>
</dbReference>
<evidence type="ECO:0000313" key="4">
    <source>
        <dbReference type="EMBL" id="ADD69130.1"/>
    </source>
</evidence>
<dbReference type="SUPFAM" id="SSF55008">
    <property type="entry name" value="HMA, heavy metal-associated domain"/>
    <property type="match status" value="1"/>
</dbReference>
<dbReference type="Gene3D" id="3.30.70.100">
    <property type="match status" value="1"/>
</dbReference>
<accession>D4H3M8</accession>
<dbReference type="GO" id="GO:0006825">
    <property type="term" value="P:copper ion transport"/>
    <property type="evidence" value="ECO:0007669"/>
    <property type="project" value="InterPro"/>
</dbReference>
<dbReference type="PROSITE" id="PS01047">
    <property type="entry name" value="HMA_1"/>
    <property type="match status" value="1"/>
</dbReference>
<dbReference type="PROSITE" id="PS50846">
    <property type="entry name" value="HMA_2"/>
    <property type="match status" value="1"/>
</dbReference>
<dbReference type="AlphaFoldDB" id="D4H3M8"/>
<dbReference type="PRINTS" id="PR00944">
    <property type="entry name" value="CUEXPORT"/>
</dbReference>
<evidence type="ECO:0000256" key="1">
    <source>
        <dbReference type="ARBA" id="ARBA00022723"/>
    </source>
</evidence>
<reference evidence="4 5" key="1">
    <citation type="journal article" date="2010" name="Stand. Genomic Sci.">
        <title>Complete genome sequence of Denitrovibrio acetiphilus type strain (N2460).</title>
        <authorList>
            <person name="Kiss H."/>
            <person name="Lang E."/>
            <person name="Lapidus A."/>
            <person name="Copeland A."/>
            <person name="Nolan M."/>
            <person name="Glavina Del Rio T."/>
            <person name="Chen F."/>
            <person name="Lucas S."/>
            <person name="Tice H."/>
            <person name="Cheng J.F."/>
            <person name="Han C."/>
            <person name="Goodwin L."/>
            <person name="Pitluck S."/>
            <person name="Liolios K."/>
            <person name="Pati A."/>
            <person name="Ivanova N."/>
            <person name="Mavromatis K."/>
            <person name="Chen A."/>
            <person name="Palaniappan K."/>
            <person name="Land M."/>
            <person name="Hauser L."/>
            <person name="Chang Y.J."/>
            <person name="Jeffries C.D."/>
            <person name="Detter J.C."/>
            <person name="Brettin T."/>
            <person name="Spring S."/>
            <person name="Rohde M."/>
            <person name="Goker M."/>
            <person name="Woyke T."/>
            <person name="Bristow J."/>
            <person name="Eisen J.A."/>
            <person name="Markowitz V."/>
            <person name="Hugenholtz P."/>
            <person name="Kyrpides N.C."/>
            <person name="Klenk H.P."/>
        </authorList>
    </citation>
    <scope>NUCLEOTIDE SEQUENCE [LARGE SCALE GENOMIC DNA]</scope>
    <source>
        <strain evidence="5">DSM 12809 / NBRC 114555 / N2460</strain>
    </source>
</reference>
<dbReference type="GO" id="GO:0005507">
    <property type="term" value="F:copper ion binding"/>
    <property type="evidence" value="ECO:0007669"/>
    <property type="project" value="InterPro"/>
</dbReference>
<keyword evidence="1" id="KW-0479">Metal-binding</keyword>
<dbReference type="eggNOG" id="COG2608">
    <property type="taxonomic scope" value="Bacteria"/>
</dbReference>
<name>D4H3M8_DENA2</name>
<dbReference type="KEGG" id="dap:Dacet_2368"/>
<dbReference type="STRING" id="522772.Dacet_2368"/>
<dbReference type="PaxDb" id="522772-Dacet_2368"/>
<proteinExistence type="predicted"/>
<dbReference type="CDD" id="cd00371">
    <property type="entry name" value="HMA"/>
    <property type="match status" value="1"/>
</dbReference>
<organism evidence="4 5">
    <name type="scientific">Denitrovibrio acetiphilus (strain DSM 12809 / NBRC 114555 / N2460)</name>
    <dbReference type="NCBI Taxonomy" id="522772"/>
    <lineage>
        <taxon>Bacteria</taxon>
        <taxon>Pseudomonadati</taxon>
        <taxon>Deferribacterota</taxon>
        <taxon>Deferribacteres</taxon>
        <taxon>Deferribacterales</taxon>
        <taxon>Geovibrionaceae</taxon>
        <taxon>Denitrovibrio</taxon>
    </lineage>
</organism>
<dbReference type="RefSeq" id="WP_013011632.1">
    <property type="nucleotide sequence ID" value="NC_013943.1"/>
</dbReference>
<dbReference type="Pfam" id="PF00403">
    <property type="entry name" value="HMA"/>
    <property type="match status" value="1"/>
</dbReference>
<evidence type="ECO:0000259" key="3">
    <source>
        <dbReference type="PROSITE" id="PS50846"/>
    </source>
</evidence>
<dbReference type="NCBIfam" id="TIGR00003">
    <property type="entry name" value="copper ion binding protein"/>
    <property type="match status" value="1"/>
</dbReference>
<dbReference type="InterPro" id="IPR006121">
    <property type="entry name" value="HMA_dom"/>
</dbReference>
<dbReference type="InterPro" id="IPR006122">
    <property type="entry name" value="HMA_Cu_ion-bd"/>
</dbReference>
<dbReference type="HOGENOM" id="CLU_134973_10_4_0"/>
<dbReference type="OrthoDB" id="9813965at2"/>
<evidence type="ECO:0000313" key="5">
    <source>
        <dbReference type="Proteomes" id="UP000002012"/>
    </source>
</evidence>
<dbReference type="EMBL" id="CP001968">
    <property type="protein sequence ID" value="ADD69130.1"/>
    <property type="molecule type" value="Genomic_DNA"/>
</dbReference>
<keyword evidence="2" id="KW-0186">Copper</keyword>
<protein>
    <submittedName>
        <fullName evidence="4">Copper ion binding protein</fullName>
    </submittedName>
</protein>
<gene>
    <name evidence="4" type="ordered locus">Dacet_2368</name>
</gene>
<dbReference type="InterPro" id="IPR000428">
    <property type="entry name" value="Cu-bd"/>
</dbReference>